<organism evidence="2 3">
    <name type="scientific">Bacillus thuringiensis</name>
    <dbReference type="NCBI Taxonomy" id="1428"/>
    <lineage>
        <taxon>Bacteria</taxon>
        <taxon>Bacillati</taxon>
        <taxon>Bacillota</taxon>
        <taxon>Bacilli</taxon>
        <taxon>Bacillales</taxon>
        <taxon>Bacillaceae</taxon>
        <taxon>Bacillus</taxon>
        <taxon>Bacillus cereus group</taxon>
    </lineage>
</organism>
<reference evidence="2 3" key="1">
    <citation type="submission" date="2017-09" db="EMBL/GenBank/DDBJ databases">
        <title>Large-scale bioinformatics analysis of Bacillus genomes uncovers conserved roles of natural products in bacterial physiology.</title>
        <authorList>
            <consortium name="Agbiome Team Llc"/>
            <person name="Bleich R.M."/>
            <person name="Grubbs K.J."/>
            <person name="Santa Maria K.C."/>
            <person name="Allen S.E."/>
            <person name="Farag S."/>
            <person name="Shank E.A."/>
            <person name="Bowers A."/>
        </authorList>
    </citation>
    <scope>NUCLEOTIDE SEQUENCE [LARGE SCALE GENOMIC DNA]</scope>
    <source>
        <strain evidence="2 3">AFS085496</strain>
    </source>
</reference>
<keyword evidence="1" id="KW-0175">Coiled coil</keyword>
<dbReference type="AlphaFoldDB" id="A0A9X6WHY0"/>
<accession>A0A9X6WHY0</accession>
<protein>
    <submittedName>
        <fullName evidence="2">Uncharacterized protein</fullName>
    </submittedName>
</protein>
<dbReference type="RefSeq" id="WP_098007242.1">
    <property type="nucleotide sequence ID" value="NZ_NUVX01000067.1"/>
</dbReference>
<evidence type="ECO:0000313" key="2">
    <source>
        <dbReference type="EMBL" id="PFJ31853.1"/>
    </source>
</evidence>
<comment type="caution">
    <text evidence="2">The sequence shown here is derived from an EMBL/GenBank/DDBJ whole genome shotgun (WGS) entry which is preliminary data.</text>
</comment>
<dbReference type="Proteomes" id="UP000224003">
    <property type="component" value="Unassembled WGS sequence"/>
</dbReference>
<proteinExistence type="predicted"/>
<evidence type="ECO:0000256" key="1">
    <source>
        <dbReference type="SAM" id="Coils"/>
    </source>
</evidence>
<evidence type="ECO:0000313" key="3">
    <source>
        <dbReference type="Proteomes" id="UP000224003"/>
    </source>
</evidence>
<gene>
    <name evidence="2" type="ORF">COJ15_29580</name>
</gene>
<dbReference type="EMBL" id="NUVX01000067">
    <property type="protein sequence ID" value="PFJ31853.1"/>
    <property type="molecule type" value="Genomic_DNA"/>
</dbReference>
<feature type="coiled-coil region" evidence="1">
    <location>
        <begin position="10"/>
        <end position="44"/>
    </location>
</feature>
<sequence>MGKLSQEQVNVDLFDEVKRLQEKIRGLENSLKTYKEENDNFEKSTHIEEFLYELNVNDKEEILCLIKANGIEHTFGITEKDAKAFLHIFQMQKMK</sequence>
<name>A0A9X6WHY0_BACTU</name>